<comment type="caution">
    <text evidence="1">The sequence shown here is derived from an EMBL/GenBank/DDBJ whole genome shotgun (WGS) entry which is preliminary data.</text>
</comment>
<sequence length="186" mass="20826">TSHLASVLAHASKRGSISYREVDKIVNDNAEDILLLGNEWRLLLPVRTVKSAAWEDRLLLCEPGELYEVPNIARYLVEEASKTGCWDTEHALMGLFKEMGEPNWERIPKLVEELGRQSRDYRVTAVQIKEICSELGLGDRVDTVIAELKASGVMSPKLGSLAEVSRAGMPIYELNPSLFMKKGEKE</sequence>
<organism evidence="1">
    <name type="scientific">marine sediment metagenome</name>
    <dbReference type="NCBI Taxonomy" id="412755"/>
    <lineage>
        <taxon>unclassified sequences</taxon>
        <taxon>metagenomes</taxon>
        <taxon>ecological metagenomes</taxon>
    </lineage>
</organism>
<dbReference type="EMBL" id="BARU01027343">
    <property type="protein sequence ID" value="GAH73191.1"/>
    <property type="molecule type" value="Genomic_DNA"/>
</dbReference>
<proteinExistence type="predicted"/>
<name>X1HSQ0_9ZZZZ</name>
<gene>
    <name evidence="1" type="ORF">S03H2_43782</name>
</gene>
<feature type="non-terminal residue" evidence="1">
    <location>
        <position position="1"/>
    </location>
</feature>
<dbReference type="AlphaFoldDB" id="X1HSQ0"/>
<accession>X1HSQ0</accession>
<evidence type="ECO:0000313" key="1">
    <source>
        <dbReference type="EMBL" id="GAH73191.1"/>
    </source>
</evidence>
<protein>
    <submittedName>
        <fullName evidence="1">Uncharacterized protein</fullName>
    </submittedName>
</protein>
<reference evidence="1" key="1">
    <citation type="journal article" date="2014" name="Front. Microbiol.">
        <title>High frequency of phylogenetically diverse reductive dehalogenase-homologous genes in deep subseafloor sedimentary metagenomes.</title>
        <authorList>
            <person name="Kawai M."/>
            <person name="Futagami T."/>
            <person name="Toyoda A."/>
            <person name="Takaki Y."/>
            <person name="Nishi S."/>
            <person name="Hori S."/>
            <person name="Arai W."/>
            <person name="Tsubouchi T."/>
            <person name="Morono Y."/>
            <person name="Uchiyama I."/>
            <person name="Ito T."/>
            <person name="Fujiyama A."/>
            <person name="Inagaki F."/>
            <person name="Takami H."/>
        </authorList>
    </citation>
    <scope>NUCLEOTIDE SEQUENCE</scope>
    <source>
        <strain evidence="1">Expedition CK06-06</strain>
    </source>
</reference>